<feature type="compositionally biased region" description="Low complexity" evidence="1">
    <location>
        <begin position="8"/>
        <end position="23"/>
    </location>
</feature>
<dbReference type="RefSeq" id="XP_007311158.1">
    <property type="nucleotide sequence ID" value="XM_007311096.1"/>
</dbReference>
<dbReference type="OrthoDB" id="3258324at2759"/>
<gene>
    <name evidence="2" type="ORF">STEHIDRAFT_135615</name>
</gene>
<dbReference type="Gene3D" id="3.80.10.10">
    <property type="entry name" value="Ribonuclease Inhibitor"/>
    <property type="match status" value="1"/>
</dbReference>
<proteinExistence type="predicted"/>
<evidence type="ECO:0000256" key="1">
    <source>
        <dbReference type="SAM" id="MobiDB-lite"/>
    </source>
</evidence>
<reference evidence="3" key="1">
    <citation type="journal article" date="2012" name="Science">
        <title>The Paleozoic origin of enzymatic lignin decomposition reconstructed from 31 fungal genomes.</title>
        <authorList>
            <person name="Floudas D."/>
            <person name="Binder M."/>
            <person name="Riley R."/>
            <person name="Barry K."/>
            <person name="Blanchette R.A."/>
            <person name="Henrissat B."/>
            <person name="Martinez A.T."/>
            <person name="Otillar R."/>
            <person name="Spatafora J.W."/>
            <person name="Yadav J.S."/>
            <person name="Aerts A."/>
            <person name="Benoit I."/>
            <person name="Boyd A."/>
            <person name="Carlson A."/>
            <person name="Copeland A."/>
            <person name="Coutinho P.M."/>
            <person name="de Vries R.P."/>
            <person name="Ferreira P."/>
            <person name="Findley K."/>
            <person name="Foster B."/>
            <person name="Gaskell J."/>
            <person name="Glotzer D."/>
            <person name="Gorecki P."/>
            <person name="Heitman J."/>
            <person name="Hesse C."/>
            <person name="Hori C."/>
            <person name="Igarashi K."/>
            <person name="Jurgens J.A."/>
            <person name="Kallen N."/>
            <person name="Kersten P."/>
            <person name="Kohler A."/>
            <person name="Kuees U."/>
            <person name="Kumar T.K.A."/>
            <person name="Kuo A."/>
            <person name="LaButti K."/>
            <person name="Larrondo L.F."/>
            <person name="Lindquist E."/>
            <person name="Ling A."/>
            <person name="Lombard V."/>
            <person name="Lucas S."/>
            <person name="Lundell T."/>
            <person name="Martin R."/>
            <person name="McLaughlin D.J."/>
            <person name="Morgenstern I."/>
            <person name="Morin E."/>
            <person name="Murat C."/>
            <person name="Nagy L.G."/>
            <person name="Nolan M."/>
            <person name="Ohm R.A."/>
            <person name="Patyshakuliyeva A."/>
            <person name="Rokas A."/>
            <person name="Ruiz-Duenas F.J."/>
            <person name="Sabat G."/>
            <person name="Salamov A."/>
            <person name="Samejima M."/>
            <person name="Schmutz J."/>
            <person name="Slot J.C."/>
            <person name="St John F."/>
            <person name="Stenlid J."/>
            <person name="Sun H."/>
            <person name="Sun S."/>
            <person name="Syed K."/>
            <person name="Tsang A."/>
            <person name="Wiebenga A."/>
            <person name="Young D."/>
            <person name="Pisabarro A."/>
            <person name="Eastwood D.C."/>
            <person name="Martin F."/>
            <person name="Cullen D."/>
            <person name="Grigoriev I.V."/>
            <person name="Hibbett D.S."/>
        </authorList>
    </citation>
    <scope>NUCLEOTIDE SEQUENCE [LARGE SCALE GENOMIC DNA]</scope>
    <source>
        <strain evidence="3">FP-91666</strain>
    </source>
</reference>
<dbReference type="SUPFAM" id="SSF52047">
    <property type="entry name" value="RNI-like"/>
    <property type="match status" value="1"/>
</dbReference>
<name>R7RX03_STEHR</name>
<dbReference type="Proteomes" id="UP000053927">
    <property type="component" value="Unassembled WGS sequence"/>
</dbReference>
<organism evidence="2 3">
    <name type="scientific">Stereum hirsutum (strain FP-91666)</name>
    <name type="common">White-rot fungus</name>
    <dbReference type="NCBI Taxonomy" id="721885"/>
    <lineage>
        <taxon>Eukaryota</taxon>
        <taxon>Fungi</taxon>
        <taxon>Dikarya</taxon>
        <taxon>Basidiomycota</taxon>
        <taxon>Agaricomycotina</taxon>
        <taxon>Agaricomycetes</taxon>
        <taxon>Russulales</taxon>
        <taxon>Stereaceae</taxon>
        <taxon>Stereum</taxon>
    </lineage>
</organism>
<dbReference type="GeneID" id="18798454"/>
<evidence type="ECO:0000313" key="3">
    <source>
        <dbReference type="Proteomes" id="UP000053927"/>
    </source>
</evidence>
<sequence>MRSINIKSLSSSSTASPSTSLATKQHNPLRHRASKLFNELILLNSGRVPRHKTSRKGFVNPRALDHCRLPPELWIQIIREATFMTPDPLSTAEDLSFLESSSLQLSSYYAAMRFKTNVSLVSKRWNAFVKVFLFEFVWISRAQQAKALAHTLLMEFVEGRSAASGRFIRRLHIDTPVLERCSPQDLHTILEYSPQLTIYTDNQSIQRNRCDALPDPRCSPEKLLSLLTHPNSELRRLSWTSYDDVPFHLRMSPLQSMPTMRLEYLELSSCSPNFHALFSDSLESTSPSAAMSVHLPALRSLKVSLDNGMFAVLASWSMPHLRNLSVVSADFSYTGAGFYRFFAAHGKFLRQLELGHSSSLIEEHYLTAPHYPRHTTENRSLSLARWCPNLRELICSADAEWHWESPDWIAPHVLLPSHPRLEMIAIRDIDARIISALDMTSNAPSTDDTAFFPLLQQMSSILGPEAFPSLKYLRDLSVESNSMRRQRPERAVVQFWAKVLGRCRKRGVWLEDVEGFNVTMGTLKRARKVLDVREAVEEARSRG</sequence>
<dbReference type="KEGG" id="shs:STEHIDRAFT_135615"/>
<dbReference type="AlphaFoldDB" id="R7RX03"/>
<accession>R7RX03</accession>
<dbReference type="InterPro" id="IPR032675">
    <property type="entry name" value="LRR_dom_sf"/>
</dbReference>
<dbReference type="OMA" id="MWARILA"/>
<dbReference type="EMBL" id="JH687401">
    <property type="protein sequence ID" value="EIM79869.1"/>
    <property type="molecule type" value="Genomic_DNA"/>
</dbReference>
<keyword evidence="3" id="KW-1185">Reference proteome</keyword>
<evidence type="ECO:0000313" key="2">
    <source>
        <dbReference type="EMBL" id="EIM79869.1"/>
    </source>
</evidence>
<protein>
    <submittedName>
        <fullName evidence="2">Uncharacterized protein</fullName>
    </submittedName>
</protein>
<feature type="region of interest" description="Disordered" evidence="1">
    <location>
        <begin position="1"/>
        <end position="27"/>
    </location>
</feature>
<dbReference type="eggNOG" id="ENOG502SJDY">
    <property type="taxonomic scope" value="Eukaryota"/>
</dbReference>